<dbReference type="EMBL" id="MN956836">
    <property type="protein sequence ID" value="QTX14014.1"/>
    <property type="molecule type" value="Genomic_DNA"/>
</dbReference>
<geneLocation type="plasmid" evidence="1">
    <name>p17-15-vir-like</name>
</geneLocation>
<protein>
    <submittedName>
        <fullName evidence="1">IncH1 plasmid conjugative transfer protein Orf9</fullName>
    </submittedName>
</protein>
<accession>A0A8B0ST19</accession>
<organism evidence="1">
    <name type="scientific">Klebsiella pneumoniae</name>
    <dbReference type="NCBI Taxonomy" id="573"/>
    <lineage>
        <taxon>Bacteria</taxon>
        <taxon>Pseudomonadati</taxon>
        <taxon>Pseudomonadota</taxon>
        <taxon>Gammaproteobacteria</taxon>
        <taxon>Enterobacterales</taxon>
        <taxon>Enterobacteriaceae</taxon>
        <taxon>Klebsiella/Raoultella group</taxon>
        <taxon>Klebsiella</taxon>
        <taxon>Klebsiella pneumoniae complex</taxon>
    </lineage>
</organism>
<keyword evidence="1" id="KW-0614">Plasmid</keyword>
<sequence>MITSSEVPKYIFAKVRYTETDEMAGKSAWKETRARVTVIKHKKLSVKVEGNSQVEVGKKKLLLQGTYTNP</sequence>
<evidence type="ECO:0000313" key="1">
    <source>
        <dbReference type="EMBL" id="QTX14014.1"/>
    </source>
</evidence>
<reference evidence="1" key="1">
    <citation type="submission" date="2020-01" db="EMBL/GenBank/DDBJ databases">
        <authorList>
            <person name="Qin S."/>
        </authorList>
    </citation>
    <scope>NUCLEOTIDE SEQUENCE</scope>
    <source>
        <strain evidence="1">CVir17-16-YZ6g</strain>
        <plasmid evidence="1">p17-15-vir-like</plasmid>
    </source>
</reference>
<name>A0A8B0ST19_KLEPN</name>
<dbReference type="AlphaFoldDB" id="A0A8B0ST19"/>
<proteinExistence type="predicted"/>